<proteinExistence type="predicted"/>
<dbReference type="InterPro" id="IPR036364">
    <property type="entry name" value="SEA_dom_sf"/>
</dbReference>
<dbReference type="EMBL" id="LSMT01000014">
    <property type="protein sequence ID" value="PFX33226.1"/>
    <property type="molecule type" value="Genomic_DNA"/>
</dbReference>
<evidence type="ECO:0000259" key="2">
    <source>
        <dbReference type="Pfam" id="PF01390"/>
    </source>
</evidence>
<name>A0A2B4SV59_STYPI</name>
<feature type="domain" description="SEA" evidence="2">
    <location>
        <begin position="107"/>
        <end position="175"/>
    </location>
</feature>
<evidence type="ECO:0000313" key="4">
    <source>
        <dbReference type="Proteomes" id="UP000225706"/>
    </source>
</evidence>
<evidence type="ECO:0000256" key="1">
    <source>
        <dbReference type="SAM" id="MobiDB-lite"/>
    </source>
</evidence>
<dbReference type="Proteomes" id="UP000225706">
    <property type="component" value="Unassembled WGS sequence"/>
</dbReference>
<dbReference type="Gene3D" id="3.30.70.960">
    <property type="entry name" value="SEA domain"/>
    <property type="match status" value="1"/>
</dbReference>
<dbReference type="AlphaFoldDB" id="A0A2B4SV59"/>
<keyword evidence="4" id="KW-1185">Reference proteome</keyword>
<sequence>MCVEAKGTEDIRDIIEDSLIQQDPAGVTTASLNQTVQLRKNVPLHRWADGNPAPTITWVQKNSVGRGNKLHFDLPNFTDAGWFTYDRGTGIGERAYLDIAESESRLFSGEMVILNEKLDIGLLNKESEKYQNFSKRIAQVVEDLFKADINYYATKVIQFESGCAKVYFTLKFKKIVRASIIISALKYAAVDEKFGSFVVDPLSIKASQDKIPASSSQASQGEDLSSIFIVCLVTGLIALLWFMCCSDTHETPSETGKPKSSSTPTYRGDGSTVDKRPPQDFYKSWKNKPDGTYEEEYVLRKGNTEHYDKMTKKADGTKERRKGVRGDDVTSYLDGKIEQLLALE</sequence>
<feature type="region of interest" description="Disordered" evidence="1">
    <location>
        <begin position="250"/>
        <end position="289"/>
    </location>
</feature>
<evidence type="ECO:0000313" key="3">
    <source>
        <dbReference type="EMBL" id="PFX33226.1"/>
    </source>
</evidence>
<comment type="caution">
    <text evidence="3">The sequence shown here is derived from an EMBL/GenBank/DDBJ whole genome shotgun (WGS) entry which is preliminary data.</text>
</comment>
<dbReference type="InterPro" id="IPR000082">
    <property type="entry name" value="SEA_dom"/>
</dbReference>
<accession>A0A2B4SV59</accession>
<protein>
    <recommendedName>
        <fullName evidence="2">SEA domain-containing protein</fullName>
    </recommendedName>
</protein>
<dbReference type="Pfam" id="PF01390">
    <property type="entry name" value="SEA"/>
    <property type="match status" value="1"/>
</dbReference>
<dbReference type="OrthoDB" id="5981048at2759"/>
<gene>
    <name evidence="3" type="ORF">AWC38_SpisGene1942</name>
</gene>
<reference evidence="4" key="1">
    <citation type="journal article" date="2017" name="bioRxiv">
        <title>Comparative analysis of the genomes of Stylophora pistillata and Acropora digitifera provides evidence for extensive differences between species of corals.</title>
        <authorList>
            <person name="Voolstra C.R."/>
            <person name="Li Y."/>
            <person name="Liew Y.J."/>
            <person name="Baumgarten S."/>
            <person name="Zoccola D."/>
            <person name="Flot J.-F."/>
            <person name="Tambutte S."/>
            <person name="Allemand D."/>
            <person name="Aranda M."/>
        </authorList>
    </citation>
    <scope>NUCLEOTIDE SEQUENCE [LARGE SCALE GENOMIC DNA]</scope>
</reference>
<organism evidence="3 4">
    <name type="scientific">Stylophora pistillata</name>
    <name type="common">Smooth cauliflower coral</name>
    <dbReference type="NCBI Taxonomy" id="50429"/>
    <lineage>
        <taxon>Eukaryota</taxon>
        <taxon>Metazoa</taxon>
        <taxon>Cnidaria</taxon>
        <taxon>Anthozoa</taxon>
        <taxon>Hexacorallia</taxon>
        <taxon>Scleractinia</taxon>
        <taxon>Astrocoeniina</taxon>
        <taxon>Pocilloporidae</taxon>
        <taxon>Stylophora</taxon>
    </lineage>
</organism>